<name>A0A378RIK2_MYROD</name>
<dbReference type="Proteomes" id="UP000255024">
    <property type="component" value="Unassembled WGS sequence"/>
</dbReference>
<protein>
    <submittedName>
        <fullName evidence="1">Uncharacterized protein</fullName>
    </submittedName>
</protein>
<evidence type="ECO:0000313" key="2">
    <source>
        <dbReference type="Proteomes" id="UP000255024"/>
    </source>
</evidence>
<dbReference type="AlphaFoldDB" id="A0A378RIK2"/>
<proteinExistence type="predicted"/>
<reference evidence="1 2" key="1">
    <citation type="submission" date="2018-06" db="EMBL/GenBank/DDBJ databases">
        <authorList>
            <consortium name="Pathogen Informatics"/>
            <person name="Doyle S."/>
        </authorList>
    </citation>
    <scope>NUCLEOTIDE SEQUENCE [LARGE SCALE GENOMIC DNA]</scope>
    <source>
        <strain evidence="1 2">NCTC11179</strain>
    </source>
</reference>
<keyword evidence="2" id="KW-1185">Reference proteome</keyword>
<organism evidence="1 2">
    <name type="scientific">Myroides odoratus</name>
    <name type="common">Flavobacterium odoratum</name>
    <dbReference type="NCBI Taxonomy" id="256"/>
    <lineage>
        <taxon>Bacteria</taxon>
        <taxon>Pseudomonadati</taxon>
        <taxon>Bacteroidota</taxon>
        <taxon>Flavobacteriia</taxon>
        <taxon>Flavobacteriales</taxon>
        <taxon>Flavobacteriaceae</taxon>
        <taxon>Myroides</taxon>
    </lineage>
</organism>
<accession>A0A378RIK2</accession>
<sequence length="76" mass="8738">MSDKMTPSQPIKHCDECDSAYYVHTSAMDKLCPACAHVLYGYPDCDHLFEANRCVHCYWDGSRSSYINSILETKKR</sequence>
<gene>
    <name evidence="1" type="ORF">NCTC11179_00379</name>
</gene>
<evidence type="ECO:0000313" key="1">
    <source>
        <dbReference type="EMBL" id="STZ26852.1"/>
    </source>
</evidence>
<dbReference type="EMBL" id="UGQL01000001">
    <property type="protein sequence ID" value="STZ26852.1"/>
    <property type="molecule type" value="Genomic_DNA"/>
</dbReference>